<dbReference type="PANTHER" id="PTHR43756">
    <property type="entry name" value="CHOLINE MONOOXYGENASE, CHLOROPLASTIC"/>
    <property type="match status" value="1"/>
</dbReference>
<proteinExistence type="predicted"/>
<sequence>MAEVKATPTIVHGAAPVEPLPITPERYLSPAYMQREADNLWPRMWLFACLERDVANVGDFSVFNLGRESIIISRTQEGKIAAFYNACQHRGAKVATEDRGCVAKFVCPYHGWSYRLDGKLVVVPDNNRFCGGVDRNERSMQQVQVDTFAGLVWICMDNNAAPLREYLGMVGDRIAPFHMENMTLVGDQTVRLDCNWKAVYDNFGELYHVEHIHPQHAMLFDCPTAQVELFENGHTGVNIIGHTVNSRLPIPEEPNFYQKVQLEKYGVDPALYNGRNLDIRLDIQKIRRQKGPELGFDYSELSDERLSDIEQYNLFPNMMITAQPESALVMRARPHPTDPNKCFWDKYTFKLVPNPEVAARAGVEFRPSNPKDLLPIPRPVHDEFEQDDVIAGRKTMDITVDQDVHLIRDIQAGMHSRGFTSQILSEEEARIQHYHDWLDYFMGERS</sequence>
<dbReference type="AlphaFoldDB" id="A0A6J7UGW8"/>
<feature type="domain" description="Rieske" evidence="7">
    <location>
        <begin position="45"/>
        <end position="154"/>
    </location>
</feature>
<keyword evidence="4" id="KW-0560">Oxidoreductase</keyword>
<reference evidence="9" key="1">
    <citation type="submission" date="2020-05" db="EMBL/GenBank/DDBJ databases">
        <authorList>
            <person name="Chiriac C."/>
            <person name="Salcher M."/>
            <person name="Ghai R."/>
            <person name="Kavagutti S V."/>
        </authorList>
    </citation>
    <scope>NUCLEOTIDE SEQUENCE</scope>
</reference>
<evidence type="ECO:0000313" key="9">
    <source>
        <dbReference type="EMBL" id="CAB5065060.1"/>
    </source>
</evidence>
<dbReference type="Pfam" id="PF00355">
    <property type="entry name" value="Rieske"/>
    <property type="match status" value="1"/>
</dbReference>
<evidence type="ECO:0000256" key="1">
    <source>
        <dbReference type="ARBA" id="ARBA00001962"/>
    </source>
</evidence>
<dbReference type="InterPro" id="IPR015879">
    <property type="entry name" value="Ring_hydroxy_dOase_asu_C_dom"/>
</dbReference>
<dbReference type="EMBL" id="CAFBQU010000018">
    <property type="protein sequence ID" value="CAB5065060.1"/>
    <property type="molecule type" value="Genomic_DNA"/>
</dbReference>
<evidence type="ECO:0000256" key="3">
    <source>
        <dbReference type="ARBA" id="ARBA00022723"/>
    </source>
</evidence>
<keyword evidence="5" id="KW-0408">Iron</keyword>
<evidence type="ECO:0000256" key="6">
    <source>
        <dbReference type="ARBA" id="ARBA00023014"/>
    </source>
</evidence>
<dbReference type="Gene3D" id="3.90.380.10">
    <property type="entry name" value="Naphthalene 1,2-dioxygenase Alpha Subunit, Chain A, domain 1"/>
    <property type="match status" value="1"/>
</dbReference>
<dbReference type="GO" id="GO:0005506">
    <property type="term" value="F:iron ion binding"/>
    <property type="evidence" value="ECO:0007669"/>
    <property type="project" value="InterPro"/>
</dbReference>
<accession>A0A6J7UGW8</accession>
<comment type="cofactor">
    <cofactor evidence="1">
        <name>Fe cation</name>
        <dbReference type="ChEBI" id="CHEBI:24875"/>
    </cofactor>
</comment>
<dbReference type="GO" id="GO:0016491">
    <property type="term" value="F:oxidoreductase activity"/>
    <property type="evidence" value="ECO:0007669"/>
    <property type="project" value="UniProtKB-KW"/>
</dbReference>
<dbReference type="PROSITE" id="PS51296">
    <property type="entry name" value="RIESKE"/>
    <property type="match status" value="1"/>
</dbReference>
<dbReference type="Pfam" id="PF00848">
    <property type="entry name" value="Ring_hydroxyl_A"/>
    <property type="match status" value="1"/>
</dbReference>
<keyword evidence="6" id="KW-0411">Iron-sulfur</keyword>
<dbReference type="PANTHER" id="PTHR43756:SF5">
    <property type="entry name" value="CHOLINE MONOOXYGENASE, CHLOROPLASTIC"/>
    <property type="match status" value="1"/>
</dbReference>
<evidence type="ECO:0000256" key="4">
    <source>
        <dbReference type="ARBA" id="ARBA00023002"/>
    </source>
</evidence>
<dbReference type="InterPro" id="IPR017941">
    <property type="entry name" value="Rieske_2Fe-2S"/>
</dbReference>
<dbReference type="EMBL" id="CAFBPN010000006">
    <property type="protein sequence ID" value="CAB5010674.1"/>
    <property type="molecule type" value="Genomic_DNA"/>
</dbReference>
<keyword evidence="2" id="KW-0001">2Fe-2S</keyword>
<name>A0A6J7UGW8_9ZZZZ</name>
<gene>
    <name evidence="8" type="ORF">UFOPK4098_00265</name>
    <name evidence="9" type="ORF">UFOPK4347_00853</name>
</gene>
<evidence type="ECO:0000256" key="5">
    <source>
        <dbReference type="ARBA" id="ARBA00023004"/>
    </source>
</evidence>
<keyword evidence="3" id="KW-0479">Metal-binding</keyword>
<evidence type="ECO:0000313" key="8">
    <source>
        <dbReference type="EMBL" id="CAB5010674.1"/>
    </source>
</evidence>
<dbReference type="Gene3D" id="2.102.10.10">
    <property type="entry name" value="Rieske [2Fe-2S] iron-sulphur domain"/>
    <property type="match status" value="1"/>
</dbReference>
<dbReference type="InterPro" id="IPR001663">
    <property type="entry name" value="Rng_hydr_dOase-A"/>
</dbReference>
<evidence type="ECO:0000259" key="7">
    <source>
        <dbReference type="PROSITE" id="PS51296"/>
    </source>
</evidence>
<dbReference type="SUPFAM" id="SSF55961">
    <property type="entry name" value="Bet v1-like"/>
    <property type="match status" value="1"/>
</dbReference>
<organism evidence="9">
    <name type="scientific">freshwater metagenome</name>
    <dbReference type="NCBI Taxonomy" id="449393"/>
    <lineage>
        <taxon>unclassified sequences</taxon>
        <taxon>metagenomes</taxon>
        <taxon>ecological metagenomes</taxon>
    </lineage>
</organism>
<dbReference type="PRINTS" id="PR00090">
    <property type="entry name" value="RNGDIOXGNASE"/>
</dbReference>
<evidence type="ECO:0000256" key="2">
    <source>
        <dbReference type="ARBA" id="ARBA00022714"/>
    </source>
</evidence>
<dbReference type="CDD" id="cd08882">
    <property type="entry name" value="RHO_alpha_C_MupW-like"/>
    <property type="match status" value="1"/>
</dbReference>
<protein>
    <submittedName>
        <fullName evidence="9">Unannotated protein</fullName>
    </submittedName>
</protein>
<dbReference type="GO" id="GO:0051537">
    <property type="term" value="F:2 iron, 2 sulfur cluster binding"/>
    <property type="evidence" value="ECO:0007669"/>
    <property type="project" value="UniProtKB-KW"/>
</dbReference>
<dbReference type="SUPFAM" id="SSF50022">
    <property type="entry name" value="ISP domain"/>
    <property type="match status" value="1"/>
</dbReference>
<dbReference type="InterPro" id="IPR036922">
    <property type="entry name" value="Rieske_2Fe-2S_sf"/>
</dbReference>
<dbReference type="CDD" id="cd03469">
    <property type="entry name" value="Rieske_RO_Alpha_N"/>
    <property type="match status" value="1"/>
</dbReference>